<comment type="similarity">
    <text evidence="1">Belongs to the UPF0065 (bug) family.</text>
</comment>
<dbReference type="AlphaFoldDB" id="A0A1M6HKX0"/>
<evidence type="ECO:0000256" key="1">
    <source>
        <dbReference type="ARBA" id="ARBA00006987"/>
    </source>
</evidence>
<feature type="chain" id="PRO_5012070568" evidence="2">
    <location>
        <begin position="28"/>
        <end position="326"/>
    </location>
</feature>
<reference evidence="3 4" key="1">
    <citation type="submission" date="2016-11" db="EMBL/GenBank/DDBJ databases">
        <authorList>
            <person name="Jaros S."/>
            <person name="Januszkiewicz K."/>
            <person name="Wedrychowicz H."/>
        </authorList>
    </citation>
    <scope>NUCLEOTIDE SEQUENCE [LARGE SCALE GENOMIC DNA]</scope>
    <source>
        <strain evidence="3 4">DSM 14916</strain>
    </source>
</reference>
<accession>A0A1M6HKX0</accession>
<dbReference type="SUPFAM" id="SSF53850">
    <property type="entry name" value="Periplasmic binding protein-like II"/>
    <property type="match status" value="1"/>
</dbReference>
<gene>
    <name evidence="3" type="ORF">SAMN02745194_02042</name>
</gene>
<dbReference type="EMBL" id="FQZF01000010">
    <property type="protein sequence ID" value="SHJ22816.1"/>
    <property type="molecule type" value="Genomic_DNA"/>
</dbReference>
<keyword evidence="3" id="KW-0675">Receptor</keyword>
<evidence type="ECO:0000256" key="2">
    <source>
        <dbReference type="SAM" id="SignalP"/>
    </source>
</evidence>
<dbReference type="STRING" id="198092.SAMN02745194_02042"/>
<evidence type="ECO:0000313" key="3">
    <source>
        <dbReference type="EMBL" id="SHJ22816.1"/>
    </source>
</evidence>
<dbReference type="PIRSF" id="PIRSF017082">
    <property type="entry name" value="YflP"/>
    <property type="match status" value="1"/>
</dbReference>
<protein>
    <submittedName>
        <fullName evidence="3">Tripartite-type tricarboxylate transporter, receptor component TctC</fullName>
    </submittedName>
</protein>
<keyword evidence="2" id="KW-0732">Signal</keyword>
<organism evidence="3 4">
    <name type="scientific">Muricoccus roseus</name>
    <dbReference type="NCBI Taxonomy" id="198092"/>
    <lineage>
        <taxon>Bacteria</taxon>
        <taxon>Pseudomonadati</taxon>
        <taxon>Pseudomonadota</taxon>
        <taxon>Alphaproteobacteria</taxon>
        <taxon>Acetobacterales</taxon>
        <taxon>Roseomonadaceae</taxon>
        <taxon>Muricoccus</taxon>
    </lineage>
</organism>
<name>A0A1M6HKX0_9PROT</name>
<keyword evidence="4" id="KW-1185">Reference proteome</keyword>
<dbReference type="Proteomes" id="UP000184387">
    <property type="component" value="Unassembled WGS sequence"/>
</dbReference>
<dbReference type="RefSeq" id="WP_073134270.1">
    <property type="nucleotide sequence ID" value="NZ_FQZF01000010.1"/>
</dbReference>
<dbReference type="CDD" id="cd07012">
    <property type="entry name" value="PBP2_Bug_TTT"/>
    <property type="match status" value="1"/>
</dbReference>
<dbReference type="InterPro" id="IPR042100">
    <property type="entry name" value="Bug_dom1"/>
</dbReference>
<feature type="signal peptide" evidence="2">
    <location>
        <begin position="1"/>
        <end position="27"/>
    </location>
</feature>
<sequence>MTTPAPTRRAALRLALLGATMPAVARAQPGRGPVRLIVPYAPGGTNDVTARLLSARLGEGLGATCVIENRSGASGAIGAQEVARSAPDGLTLLYSNEVHPILKLVQRGVPFDALADFAPVIRTVSIPYVLVGGARSDRPTDPRALIDDVKRTPSRYTFACSSLGSVGHLGAAALGQKLGVEATTVIYRGTGPAVNDVISGAVPLMFAPLGAVLPMIQGGQLRAYAVTAPQRLASMPDTPAMPEIGQPEMLFEGWCGIWGPRGLPVERVSAIHAAALGALRDAEVIARLAAIGCAPIEESTADFATLLVAEQARGAAIIKAAGVTPE</sequence>
<evidence type="ECO:0000313" key="4">
    <source>
        <dbReference type="Proteomes" id="UP000184387"/>
    </source>
</evidence>
<dbReference type="Pfam" id="PF03401">
    <property type="entry name" value="TctC"/>
    <property type="match status" value="1"/>
</dbReference>
<dbReference type="Gene3D" id="3.40.190.150">
    <property type="entry name" value="Bordetella uptake gene, domain 1"/>
    <property type="match status" value="1"/>
</dbReference>
<proteinExistence type="inferred from homology"/>
<dbReference type="InterPro" id="IPR005064">
    <property type="entry name" value="BUG"/>
</dbReference>
<dbReference type="PANTHER" id="PTHR42928:SF5">
    <property type="entry name" value="BLR1237 PROTEIN"/>
    <property type="match status" value="1"/>
</dbReference>
<dbReference type="Gene3D" id="3.40.190.10">
    <property type="entry name" value="Periplasmic binding protein-like II"/>
    <property type="match status" value="1"/>
</dbReference>
<dbReference type="PANTHER" id="PTHR42928">
    <property type="entry name" value="TRICARBOXYLATE-BINDING PROTEIN"/>
    <property type="match status" value="1"/>
</dbReference>